<dbReference type="PANTHER" id="PTHR19818:SF139">
    <property type="entry name" value="PAIR-RULE PROTEIN ODD-PAIRED"/>
    <property type="match status" value="1"/>
</dbReference>
<feature type="compositionally biased region" description="Polar residues" evidence="8">
    <location>
        <begin position="326"/>
        <end position="337"/>
    </location>
</feature>
<dbReference type="InterPro" id="IPR013087">
    <property type="entry name" value="Znf_C2H2_type"/>
</dbReference>
<feature type="compositionally biased region" description="Polar residues" evidence="8">
    <location>
        <begin position="274"/>
        <end position="303"/>
    </location>
</feature>
<gene>
    <name evidence="10" type="ORF">DFH94DRAFT_661447</name>
</gene>
<evidence type="ECO:0000313" key="11">
    <source>
        <dbReference type="Proteomes" id="UP000759537"/>
    </source>
</evidence>
<evidence type="ECO:0000256" key="1">
    <source>
        <dbReference type="ARBA" id="ARBA00022723"/>
    </source>
</evidence>
<feature type="region of interest" description="Disordered" evidence="8">
    <location>
        <begin position="189"/>
        <end position="213"/>
    </location>
</feature>
<keyword evidence="11" id="KW-1185">Reference proteome</keyword>
<feature type="compositionally biased region" description="Low complexity" evidence="8">
    <location>
        <begin position="548"/>
        <end position="558"/>
    </location>
</feature>
<dbReference type="GO" id="GO:0005634">
    <property type="term" value="C:nucleus"/>
    <property type="evidence" value="ECO:0007669"/>
    <property type="project" value="UniProtKB-ARBA"/>
</dbReference>
<keyword evidence="1" id="KW-0479">Metal-binding</keyword>
<dbReference type="InterPro" id="IPR050329">
    <property type="entry name" value="GLI_C2H2-zinc-finger"/>
</dbReference>
<feature type="region of interest" description="Disordered" evidence="8">
    <location>
        <begin position="454"/>
        <end position="498"/>
    </location>
</feature>
<dbReference type="GO" id="GO:0000981">
    <property type="term" value="F:DNA-binding transcription factor activity, RNA polymerase II-specific"/>
    <property type="evidence" value="ECO:0007669"/>
    <property type="project" value="TreeGrafter"/>
</dbReference>
<dbReference type="OrthoDB" id="4748970at2759"/>
<name>A0A9P5N4U2_9AGAM</name>
<dbReference type="GO" id="GO:0045944">
    <property type="term" value="P:positive regulation of transcription by RNA polymerase II"/>
    <property type="evidence" value="ECO:0007669"/>
    <property type="project" value="UniProtKB-ARBA"/>
</dbReference>
<dbReference type="EMBL" id="WHVB01000002">
    <property type="protein sequence ID" value="KAF8486353.1"/>
    <property type="molecule type" value="Genomic_DNA"/>
</dbReference>
<dbReference type="PROSITE" id="PS00028">
    <property type="entry name" value="ZINC_FINGER_C2H2_1"/>
    <property type="match status" value="2"/>
</dbReference>
<dbReference type="SUPFAM" id="SSF57667">
    <property type="entry name" value="beta-beta-alpha zinc fingers"/>
    <property type="match status" value="3"/>
</dbReference>
<dbReference type="Proteomes" id="UP000759537">
    <property type="component" value="Unassembled WGS sequence"/>
</dbReference>
<dbReference type="PROSITE" id="PS50157">
    <property type="entry name" value="ZINC_FINGER_C2H2_2"/>
    <property type="match status" value="3"/>
</dbReference>
<keyword evidence="3 7" id="KW-0863">Zinc-finger</keyword>
<dbReference type="AlphaFoldDB" id="A0A9P5N4U2"/>
<evidence type="ECO:0000313" key="10">
    <source>
        <dbReference type="EMBL" id="KAF8486353.1"/>
    </source>
</evidence>
<evidence type="ECO:0000256" key="3">
    <source>
        <dbReference type="ARBA" id="ARBA00022771"/>
    </source>
</evidence>
<comment type="caution">
    <text evidence="10">The sequence shown here is derived from an EMBL/GenBank/DDBJ whole genome shotgun (WGS) entry which is preliminary data.</text>
</comment>
<feature type="region of interest" description="Disordered" evidence="8">
    <location>
        <begin position="140"/>
        <end position="174"/>
    </location>
</feature>
<organism evidence="10 11">
    <name type="scientific">Russula ochroleuca</name>
    <dbReference type="NCBI Taxonomy" id="152965"/>
    <lineage>
        <taxon>Eukaryota</taxon>
        <taxon>Fungi</taxon>
        <taxon>Dikarya</taxon>
        <taxon>Basidiomycota</taxon>
        <taxon>Agaricomycotina</taxon>
        <taxon>Agaricomycetes</taxon>
        <taxon>Russulales</taxon>
        <taxon>Russulaceae</taxon>
        <taxon>Russula</taxon>
    </lineage>
</organism>
<dbReference type="Gene3D" id="3.30.160.60">
    <property type="entry name" value="Classic Zinc Finger"/>
    <property type="match status" value="3"/>
</dbReference>
<feature type="domain" description="C2H2-type" evidence="9">
    <location>
        <begin position="689"/>
        <end position="713"/>
    </location>
</feature>
<dbReference type="InterPro" id="IPR036236">
    <property type="entry name" value="Znf_C2H2_sf"/>
</dbReference>
<proteinExistence type="predicted"/>
<dbReference type="SMART" id="SM00355">
    <property type="entry name" value="ZnF_C2H2"/>
    <property type="match status" value="3"/>
</dbReference>
<dbReference type="FunFam" id="3.30.160.60:FF:000032">
    <property type="entry name" value="Krueppel-like factor 4"/>
    <property type="match status" value="1"/>
</dbReference>
<evidence type="ECO:0000256" key="8">
    <source>
        <dbReference type="SAM" id="MobiDB-lite"/>
    </source>
</evidence>
<feature type="domain" description="C2H2-type" evidence="9">
    <location>
        <begin position="659"/>
        <end position="688"/>
    </location>
</feature>
<evidence type="ECO:0000256" key="2">
    <source>
        <dbReference type="ARBA" id="ARBA00022737"/>
    </source>
</evidence>
<evidence type="ECO:0000256" key="6">
    <source>
        <dbReference type="ARBA" id="ARBA00023163"/>
    </source>
</evidence>
<dbReference type="PANTHER" id="PTHR19818">
    <property type="entry name" value="ZINC FINGER PROTEIN ZIC AND GLI"/>
    <property type="match status" value="1"/>
</dbReference>
<sequence length="753" mass="79766">MEQLHQDQRFLSDLDSGVDFRPSGLLPDNLNLSPHHPSFDSFDLRPSSPHFPGTPSYNGSYHNSPFSAVSELDFDSKEDSLGLFDSDPLAVPPGDEDYNPSKYDAPSSTGGLLMFDDGFMSGVNNPSHVAVTVTSADDANSPYYDHGSPASSNGGGESGGENGRRSPASSVSSHLGITASASPHLDFNQLHVDSPYHRPIPIPSEGASPQMKAQSPPFLVIPELNQPGGYQQDPPVIHAPQGDGVGPHLHIVPATPVSGGGETTQAVGFRNAVSQGSANPSTVPSSGWTHHSSDASANSTAAQPASEFRPGAGSAGASGLPFNFPSPGQSNGSTTEHPPSVQGDDYLVPPSPSRTRSKSDTSVRPPQWNPNPFNHPPSSSQHLQPGSSNIGSGRTAQMNEVLHPIDIIPRPSSSASAIQTSFSSGSLPPPFPFTGSTSQGNALSYLSPDFGVSQLKRSHSDGGGGPRFTHRQSRSEDLRPTMLGPHPGSSIPNFPPSRHVDFLAQQRGTQYLHPPDAQPFARGHHRRASSGSRERGSMAGPTWGAQRSSPYISPSSSPARYVEALPDPGLGSGQTPLIGNVTGDVGGGYDSYSHESRGGSPGLPVARPNVTTTATADASMKRRINDAKFQCPVPGCGSTFTRHFNLKGHLRSHNDEKPFHCKWPGCGKGFARQHDCKRHEQLHSNHRPFICDGCRKPFARLDALNRHLRSEGGSGCLKGQDLNLEEQAALKVEPDVGGQDDWRNAYSGGNVLM</sequence>
<evidence type="ECO:0000256" key="4">
    <source>
        <dbReference type="ARBA" id="ARBA00022833"/>
    </source>
</evidence>
<dbReference type="GO" id="GO:0000978">
    <property type="term" value="F:RNA polymerase II cis-regulatory region sequence-specific DNA binding"/>
    <property type="evidence" value="ECO:0007669"/>
    <property type="project" value="TreeGrafter"/>
</dbReference>
<evidence type="ECO:0000259" key="9">
    <source>
        <dbReference type="PROSITE" id="PS50157"/>
    </source>
</evidence>
<feature type="domain" description="C2H2-type" evidence="9">
    <location>
        <begin position="629"/>
        <end position="658"/>
    </location>
</feature>
<dbReference type="GO" id="GO:0008270">
    <property type="term" value="F:zinc ion binding"/>
    <property type="evidence" value="ECO:0007669"/>
    <property type="project" value="UniProtKB-KW"/>
</dbReference>
<feature type="region of interest" description="Disordered" evidence="8">
    <location>
        <begin position="83"/>
        <end position="105"/>
    </location>
</feature>
<protein>
    <recommendedName>
        <fullName evidence="9">C2H2-type domain-containing protein</fullName>
    </recommendedName>
</protein>
<keyword evidence="5" id="KW-0805">Transcription regulation</keyword>
<evidence type="ECO:0000256" key="7">
    <source>
        <dbReference type="PROSITE-ProRule" id="PRU00042"/>
    </source>
</evidence>
<feature type="compositionally biased region" description="Polar residues" evidence="8">
    <location>
        <begin position="381"/>
        <end position="394"/>
    </location>
</feature>
<keyword evidence="2" id="KW-0677">Repeat</keyword>
<feature type="region of interest" description="Disordered" evidence="8">
    <location>
        <begin position="511"/>
        <end position="559"/>
    </location>
</feature>
<feature type="region of interest" description="Disordered" evidence="8">
    <location>
        <begin position="22"/>
        <end position="62"/>
    </location>
</feature>
<dbReference type="Pfam" id="PF00096">
    <property type="entry name" value="zf-C2H2"/>
    <property type="match status" value="2"/>
</dbReference>
<reference evidence="10" key="1">
    <citation type="submission" date="2019-10" db="EMBL/GenBank/DDBJ databases">
        <authorList>
            <consortium name="DOE Joint Genome Institute"/>
            <person name="Kuo A."/>
            <person name="Miyauchi S."/>
            <person name="Kiss E."/>
            <person name="Drula E."/>
            <person name="Kohler A."/>
            <person name="Sanchez-Garcia M."/>
            <person name="Andreopoulos B."/>
            <person name="Barry K.W."/>
            <person name="Bonito G."/>
            <person name="Buee M."/>
            <person name="Carver A."/>
            <person name="Chen C."/>
            <person name="Cichocki N."/>
            <person name="Clum A."/>
            <person name="Culley D."/>
            <person name="Crous P.W."/>
            <person name="Fauchery L."/>
            <person name="Girlanda M."/>
            <person name="Hayes R."/>
            <person name="Keri Z."/>
            <person name="LaButti K."/>
            <person name="Lipzen A."/>
            <person name="Lombard V."/>
            <person name="Magnuson J."/>
            <person name="Maillard F."/>
            <person name="Morin E."/>
            <person name="Murat C."/>
            <person name="Nolan M."/>
            <person name="Ohm R."/>
            <person name="Pangilinan J."/>
            <person name="Pereira M."/>
            <person name="Perotto S."/>
            <person name="Peter M."/>
            <person name="Riley R."/>
            <person name="Sitrit Y."/>
            <person name="Stielow B."/>
            <person name="Szollosi G."/>
            <person name="Zifcakova L."/>
            <person name="Stursova M."/>
            <person name="Spatafora J.W."/>
            <person name="Tedersoo L."/>
            <person name="Vaario L.-M."/>
            <person name="Yamada A."/>
            <person name="Yan M."/>
            <person name="Wang P."/>
            <person name="Xu J."/>
            <person name="Bruns T."/>
            <person name="Baldrian P."/>
            <person name="Vilgalys R."/>
            <person name="Henrissat B."/>
            <person name="Grigoriev I.V."/>
            <person name="Hibbett D."/>
            <person name="Nagy L.G."/>
            <person name="Martin F.M."/>
        </authorList>
    </citation>
    <scope>NUCLEOTIDE SEQUENCE</scope>
    <source>
        <strain evidence="10">Prilba</strain>
    </source>
</reference>
<evidence type="ECO:0000256" key="5">
    <source>
        <dbReference type="ARBA" id="ARBA00023015"/>
    </source>
</evidence>
<accession>A0A9P5N4U2</accession>
<keyword evidence="6" id="KW-0804">Transcription</keyword>
<feature type="region of interest" description="Disordered" evidence="8">
    <location>
        <begin position="274"/>
        <end position="394"/>
    </location>
</feature>
<keyword evidence="4" id="KW-0862">Zinc</keyword>
<reference evidence="10" key="2">
    <citation type="journal article" date="2020" name="Nat. Commun.">
        <title>Large-scale genome sequencing of mycorrhizal fungi provides insights into the early evolution of symbiotic traits.</title>
        <authorList>
            <person name="Miyauchi S."/>
            <person name="Kiss E."/>
            <person name="Kuo A."/>
            <person name="Drula E."/>
            <person name="Kohler A."/>
            <person name="Sanchez-Garcia M."/>
            <person name="Morin E."/>
            <person name="Andreopoulos B."/>
            <person name="Barry K.W."/>
            <person name="Bonito G."/>
            <person name="Buee M."/>
            <person name="Carver A."/>
            <person name="Chen C."/>
            <person name="Cichocki N."/>
            <person name="Clum A."/>
            <person name="Culley D."/>
            <person name="Crous P.W."/>
            <person name="Fauchery L."/>
            <person name="Girlanda M."/>
            <person name="Hayes R.D."/>
            <person name="Keri Z."/>
            <person name="LaButti K."/>
            <person name="Lipzen A."/>
            <person name="Lombard V."/>
            <person name="Magnuson J."/>
            <person name="Maillard F."/>
            <person name="Murat C."/>
            <person name="Nolan M."/>
            <person name="Ohm R.A."/>
            <person name="Pangilinan J."/>
            <person name="Pereira M.F."/>
            <person name="Perotto S."/>
            <person name="Peter M."/>
            <person name="Pfister S."/>
            <person name="Riley R."/>
            <person name="Sitrit Y."/>
            <person name="Stielow J.B."/>
            <person name="Szollosi G."/>
            <person name="Zifcakova L."/>
            <person name="Stursova M."/>
            <person name="Spatafora J.W."/>
            <person name="Tedersoo L."/>
            <person name="Vaario L.M."/>
            <person name="Yamada A."/>
            <person name="Yan M."/>
            <person name="Wang P."/>
            <person name="Xu J."/>
            <person name="Bruns T."/>
            <person name="Baldrian P."/>
            <person name="Vilgalys R."/>
            <person name="Dunand C."/>
            <person name="Henrissat B."/>
            <person name="Grigoriev I.V."/>
            <person name="Hibbett D."/>
            <person name="Nagy L.G."/>
            <person name="Martin F.M."/>
        </authorList>
    </citation>
    <scope>NUCLEOTIDE SEQUENCE</scope>
    <source>
        <strain evidence="10">Prilba</strain>
    </source>
</reference>